<proteinExistence type="predicted"/>
<sequence>MSFLNEEAVDRIVAVGRAKDELTGRQPETSAEHDPFIAQVVAALGRPYPQPSRKPAIDKVRLRMDLQAVANAFDNRTAHRQLPSERQMRSKLRRLANMAASLQKELVAVERESWLRIDLECRAEAYAREKAEYPELPAHPIEFQEGVVGRDFRGAEALASALIGTRRLHAWLDRAGPHPELEFRWRKTFKDHHEGVAHWLFGHVLPDLYERYFGQEAGVSRPKDGGRPKGPYVRFALAVAEEIGARKTTGGSYGAESIAKALRCPSRCPGYDQREWEIWKPPASE</sequence>
<dbReference type="EMBL" id="UIDG01000177">
    <property type="protein sequence ID" value="SUS06244.1"/>
    <property type="molecule type" value="Genomic_DNA"/>
</dbReference>
<name>A0A380TF21_9ZZZZ</name>
<gene>
    <name evidence="2" type="ORF">DF3PB_2580008</name>
</gene>
<keyword evidence="1" id="KW-0175">Coiled coil</keyword>
<reference evidence="2" key="1">
    <citation type="submission" date="2018-07" db="EMBL/GenBank/DDBJ databases">
        <authorList>
            <person name="Quirk P.G."/>
            <person name="Krulwich T.A."/>
        </authorList>
    </citation>
    <scope>NUCLEOTIDE SEQUENCE</scope>
</reference>
<dbReference type="AlphaFoldDB" id="A0A380TF21"/>
<evidence type="ECO:0000313" key="2">
    <source>
        <dbReference type="EMBL" id="SUS06244.1"/>
    </source>
</evidence>
<organism evidence="2">
    <name type="scientific">metagenome</name>
    <dbReference type="NCBI Taxonomy" id="256318"/>
    <lineage>
        <taxon>unclassified sequences</taxon>
        <taxon>metagenomes</taxon>
    </lineage>
</organism>
<evidence type="ECO:0000256" key="1">
    <source>
        <dbReference type="SAM" id="Coils"/>
    </source>
</evidence>
<accession>A0A380TF21</accession>
<protein>
    <submittedName>
        <fullName evidence="2">Uncharacterized protein</fullName>
    </submittedName>
</protein>
<feature type="coiled-coil region" evidence="1">
    <location>
        <begin position="85"/>
        <end position="112"/>
    </location>
</feature>